<dbReference type="PROSITE" id="PS00518">
    <property type="entry name" value="ZF_RING_1"/>
    <property type="match status" value="1"/>
</dbReference>
<dbReference type="PANTHER" id="PTHR11224">
    <property type="entry name" value="MAKORIN-RELATED"/>
    <property type="match status" value="1"/>
</dbReference>
<dbReference type="InterPro" id="IPR001841">
    <property type="entry name" value="Znf_RING"/>
</dbReference>
<feature type="domain" description="C3H1-type" evidence="7">
    <location>
        <begin position="41"/>
        <end position="68"/>
    </location>
</feature>
<keyword evidence="4 5" id="KW-0862">Zinc</keyword>
<dbReference type="OrthoDB" id="250836at2759"/>
<proteinExistence type="predicted"/>
<accession>F8Q4Y7</accession>
<dbReference type="Gene3D" id="3.30.40.10">
    <property type="entry name" value="Zinc/RING finger domain, C3HC4 (zinc finger)"/>
    <property type="match status" value="1"/>
</dbReference>
<feature type="domain" description="C3H1-type" evidence="7">
    <location>
        <begin position="7"/>
        <end position="35"/>
    </location>
</feature>
<protein>
    <recommendedName>
        <fullName evidence="10">RING-type E3 ubiquitin transferase</fullName>
    </recommendedName>
</protein>
<evidence type="ECO:0000313" key="8">
    <source>
        <dbReference type="EMBL" id="EGN96614.1"/>
    </source>
</evidence>
<keyword evidence="9" id="KW-1185">Reference proteome</keyword>
<keyword evidence="3 5" id="KW-0863">Zinc-finger</keyword>
<dbReference type="GO" id="GO:0008270">
    <property type="term" value="F:zinc ion binding"/>
    <property type="evidence" value="ECO:0007669"/>
    <property type="project" value="UniProtKB-KW"/>
</dbReference>
<dbReference type="Gene3D" id="4.10.1000.10">
    <property type="entry name" value="Zinc finger, CCCH-type"/>
    <property type="match status" value="1"/>
</dbReference>
<dbReference type="InterPro" id="IPR018957">
    <property type="entry name" value="Znf_C3HC4_RING-type"/>
</dbReference>
<dbReference type="SMART" id="SM00356">
    <property type="entry name" value="ZnF_C3H1"/>
    <property type="match status" value="2"/>
</dbReference>
<dbReference type="PANTHER" id="PTHR11224:SF10">
    <property type="entry name" value="IP09428P-RELATED"/>
    <property type="match status" value="1"/>
</dbReference>
<dbReference type="SUPFAM" id="SSF57850">
    <property type="entry name" value="RING/U-box"/>
    <property type="match status" value="1"/>
</dbReference>
<dbReference type="InterPro" id="IPR000571">
    <property type="entry name" value="Znf_CCCH"/>
</dbReference>
<dbReference type="InterPro" id="IPR045072">
    <property type="entry name" value="MKRN-like"/>
</dbReference>
<keyword evidence="2 5" id="KW-0479">Metal-binding</keyword>
<sequence length="278" mass="32121">MDRPVTSKPRGICRYYNTPRGCFAGDHCKFLHGPNQQFTPYDESKTCRYFIQGHCRRGNQCWFRHEAKSDVAKGGPSEEACNICLEKPTSYGLLADCSHVFCHQCIIQWRDPEGKSSDMKISGVTKKCPLCRVTSRFITPSSYFYPQNDPRKQEVINNYKESMARVTCKYFAQTYACGKPCCPFGYDCFYEHKNSDGTPFVFRHGVRHYMKAFKRQQNPFAFFHAHENSYVQNPIEFLQRIFENPFENLNATLDAIRASLPTILDRWEESLDAAATAN</sequence>
<dbReference type="HOGENOM" id="CLU_056191_0_0_1"/>
<feature type="zinc finger region" description="C3H1-type" evidence="5">
    <location>
        <begin position="7"/>
        <end position="35"/>
    </location>
</feature>
<dbReference type="PROSITE" id="PS50103">
    <property type="entry name" value="ZF_C3H1"/>
    <property type="match status" value="3"/>
</dbReference>
<evidence type="ECO:0000256" key="3">
    <source>
        <dbReference type="ARBA" id="ARBA00022771"/>
    </source>
</evidence>
<evidence type="ECO:0000259" key="6">
    <source>
        <dbReference type="PROSITE" id="PS50089"/>
    </source>
</evidence>
<dbReference type="GO" id="GO:0061630">
    <property type="term" value="F:ubiquitin protein ligase activity"/>
    <property type="evidence" value="ECO:0007669"/>
    <property type="project" value="InterPro"/>
</dbReference>
<reference evidence="9" key="1">
    <citation type="journal article" date="2011" name="Science">
        <title>The plant cell wall-decomposing machinery underlies the functional diversity of forest fungi.</title>
        <authorList>
            <person name="Eastwood D.C."/>
            <person name="Floudas D."/>
            <person name="Binder M."/>
            <person name="Majcherczyk A."/>
            <person name="Schneider P."/>
            <person name="Aerts A."/>
            <person name="Asiegbu F.O."/>
            <person name="Baker S.E."/>
            <person name="Barry K."/>
            <person name="Bendiksby M."/>
            <person name="Blumentritt M."/>
            <person name="Coutinho P.M."/>
            <person name="Cullen D."/>
            <person name="de Vries R.P."/>
            <person name="Gathman A."/>
            <person name="Goodell B."/>
            <person name="Henrissat B."/>
            <person name="Ihrmark K."/>
            <person name="Kauserud H."/>
            <person name="Kohler A."/>
            <person name="LaButti K."/>
            <person name="Lapidus A."/>
            <person name="Lavin J.L."/>
            <person name="Lee Y.-H."/>
            <person name="Lindquist E."/>
            <person name="Lilly W."/>
            <person name="Lucas S."/>
            <person name="Morin E."/>
            <person name="Murat C."/>
            <person name="Oguiza J.A."/>
            <person name="Park J."/>
            <person name="Pisabarro A.G."/>
            <person name="Riley R."/>
            <person name="Rosling A."/>
            <person name="Salamov A."/>
            <person name="Schmidt O."/>
            <person name="Schmutz J."/>
            <person name="Skrede I."/>
            <person name="Stenlid J."/>
            <person name="Wiebenga A."/>
            <person name="Xie X."/>
            <person name="Kuees U."/>
            <person name="Hibbett D.S."/>
            <person name="Hoffmeister D."/>
            <person name="Hoegberg N."/>
            <person name="Martin F."/>
            <person name="Grigoriev I.V."/>
            <person name="Watkinson S.C."/>
        </authorList>
    </citation>
    <scope>NUCLEOTIDE SEQUENCE [LARGE SCALE GENOMIC DNA]</scope>
    <source>
        <strain evidence="9">strain S7.3</strain>
    </source>
</reference>
<evidence type="ECO:0000256" key="1">
    <source>
        <dbReference type="ARBA" id="ARBA00022679"/>
    </source>
</evidence>
<evidence type="ECO:0000256" key="5">
    <source>
        <dbReference type="PROSITE-ProRule" id="PRU00723"/>
    </source>
</evidence>
<gene>
    <name evidence="8" type="ORF">SERLA73DRAFT_184707</name>
</gene>
<organism evidence="9">
    <name type="scientific">Serpula lacrymans var. lacrymans (strain S7.3)</name>
    <name type="common">Dry rot fungus</name>
    <dbReference type="NCBI Taxonomy" id="936435"/>
    <lineage>
        <taxon>Eukaryota</taxon>
        <taxon>Fungi</taxon>
        <taxon>Dikarya</taxon>
        <taxon>Basidiomycota</taxon>
        <taxon>Agaricomycotina</taxon>
        <taxon>Agaricomycetes</taxon>
        <taxon>Agaricomycetidae</taxon>
        <taxon>Boletales</taxon>
        <taxon>Coniophorineae</taxon>
        <taxon>Serpulaceae</taxon>
        <taxon>Serpula</taxon>
    </lineage>
</organism>
<dbReference type="OMA" id="ICRYYNT"/>
<dbReference type="GO" id="GO:0000209">
    <property type="term" value="P:protein polyubiquitination"/>
    <property type="evidence" value="ECO:0007669"/>
    <property type="project" value="InterPro"/>
</dbReference>
<evidence type="ECO:0000313" key="9">
    <source>
        <dbReference type="Proteomes" id="UP000008063"/>
    </source>
</evidence>
<feature type="non-terminal residue" evidence="8">
    <location>
        <position position="278"/>
    </location>
</feature>
<feature type="zinc finger region" description="C3H1-type" evidence="5">
    <location>
        <begin position="41"/>
        <end position="68"/>
    </location>
</feature>
<dbReference type="EMBL" id="GL945483">
    <property type="protein sequence ID" value="EGN96614.1"/>
    <property type="molecule type" value="Genomic_DNA"/>
</dbReference>
<name>F8Q4Y7_SERL3</name>
<dbReference type="InterPro" id="IPR017907">
    <property type="entry name" value="Znf_RING_CS"/>
</dbReference>
<evidence type="ECO:0000256" key="4">
    <source>
        <dbReference type="ARBA" id="ARBA00022833"/>
    </source>
</evidence>
<dbReference type="STRING" id="936435.F8Q4Y7"/>
<dbReference type="eggNOG" id="KOG1039">
    <property type="taxonomic scope" value="Eukaryota"/>
</dbReference>
<dbReference type="Pfam" id="PF00097">
    <property type="entry name" value="zf-C3HC4"/>
    <property type="match status" value="1"/>
</dbReference>
<dbReference type="Proteomes" id="UP000008063">
    <property type="component" value="Unassembled WGS sequence"/>
</dbReference>
<dbReference type="SUPFAM" id="SSF90229">
    <property type="entry name" value="CCCH zinc finger"/>
    <property type="match status" value="2"/>
</dbReference>
<dbReference type="InterPro" id="IPR013083">
    <property type="entry name" value="Znf_RING/FYVE/PHD"/>
</dbReference>
<dbReference type="InParanoid" id="F8Q4Y7"/>
<evidence type="ECO:0000256" key="2">
    <source>
        <dbReference type="ARBA" id="ARBA00022723"/>
    </source>
</evidence>
<dbReference type="InterPro" id="IPR036855">
    <property type="entry name" value="Znf_CCCH_sf"/>
</dbReference>
<dbReference type="PROSITE" id="PS50089">
    <property type="entry name" value="ZF_RING_2"/>
    <property type="match status" value="1"/>
</dbReference>
<evidence type="ECO:0008006" key="10">
    <source>
        <dbReference type="Google" id="ProtNLM"/>
    </source>
</evidence>
<feature type="zinc finger region" description="C3H1-type" evidence="5">
    <location>
        <begin position="162"/>
        <end position="195"/>
    </location>
</feature>
<feature type="domain" description="C3H1-type" evidence="7">
    <location>
        <begin position="162"/>
        <end position="195"/>
    </location>
</feature>
<dbReference type="AlphaFoldDB" id="F8Q4Y7"/>
<evidence type="ECO:0000259" key="7">
    <source>
        <dbReference type="PROSITE" id="PS50103"/>
    </source>
</evidence>
<dbReference type="SMART" id="SM00184">
    <property type="entry name" value="RING"/>
    <property type="match status" value="1"/>
</dbReference>
<feature type="domain" description="RING-type" evidence="6">
    <location>
        <begin position="81"/>
        <end position="132"/>
    </location>
</feature>
<keyword evidence="1" id="KW-0808">Transferase</keyword>